<accession>A0A7W7WQ95</accession>
<dbReference type="EMBL" id="JACHJW010000001">
    <property type="protein sequence ID" value="MBB4959795.1"/>
    <property type="molecule type" value="Genomic_DNA"/>
</dbReference>
<comment type="caution">
    <text evidence="1">The sequence shown here is derived from an EMBL/GenBank/DDBJ whole genome shotgun (WGS) entry which is preliminary data.</text>
</comment>
<dbReference type="Proteomes" id="UP000578819">
    <property type="component" value="Unassembled WGS sequence"/>
</dbReference>
<keyword evidence="2" id="KW-1185">Reference proteome</keyword>
<gene>
    <name evidence="1" type="ORF">FHR38_003528</name>
</gene>
<reference evidence="1 2" key="1">
    <citation type="submission" date="2020-08" db="EMBL/GenBank/DDBJ databases">
        <title>Sequencing the genomes of 1000 actinobacteria strains.</title>
        <authorList>
            <person name="Klenk H.-P."/>
        </authorList>
    </citation>
    <scope>NUCLEOTIDE SEQUENCE [LARGE SCALE GENOMIC DNA]</scope>
    <source>
        <strain evidence="1 2">DSM 45886</strain>
    </source>
</reference>
<evidence type="ECO:0000313" key="1">
    <source>
        <dbReference type="EMBL" id="MBB4959795.1"/>
    </source>
</evidence>
<proteinExistence type="predicted"/>
<dbReference type="AlphaFoldDB" id="A0A7W7WQ95"/>
<sequence>MPVWVGWSLWILRFIRMWIGHDYRPPCPDATGSREPFHSGCRDSPPWLSSPSPRYLSSVQLLVGTSSAFRPTPVNLRRLTWPDSPRLPA</sequence>
<protein>
    <submittedName>
        <fullName evidence="1">Uncharacterized protein</fullName>
    </submittedName>
</protein>
<organism evidence="1 2">
    <name type="scientific">Micromonospora polyrhachis</name>
    <dbReference type="NCBI Taxonomy" id="1282883"/>
    <lineage>
        <taxon>Bacteria</taxon>
        <taxon>Bacillati</taxon>
        <taxon>Actinomycetota</taxon>
        <taxon>Actinomycetes</taxon>
        <taxon>Micromonosporales</taxon>
        <taxon>Micromonosporaceae</taxon>
        <taxon>Micromonospora</taxon>
    </lineage>
</organism>
<name>A0A7W7WQ95_9ACTN</name>
<evidence type="ECO:0000313" key="2">
    <source>
        <dbReference type="Proteomes" id="UP000578819"/>
    </source>
</evidence>